<dbReference type="Pfam" id="PF04077">
    <property type="entry name" value="DsrH"/>
    <property type="match status" value="1"/>
</dbReference>
<dbReference type="SUPFAM" id="SSF75169">
    <property type="entry name" value="DsrEFH-like"/>
    <property type="match status" value="1"/>
</dbReference>
<dbReference type="GO" id="GO:0005737">
    <property type="term" value="C:cytoplasm"/>
    <property type="evidence" value="ECO:0007669"/>
    <property type="project" value="InterPro"/>
</dbReference>
<evidence type="ECO:0000313" key="1">
    <source>
        <dbReference type="EMBL" id="CCK76055.1"/>
    </source>
</evidence>
<dbReference type="HOGENOM" id="CLU_2451724_0_0_6"/>
<evidence type="ECO:0008006" key="3">
    <source>
        <dbReference type="Google" id="ProtNLM"/>
    </source>
</evidence>
<evidence type="ECO:0000313" key="2">
    <source>
        <dbReference type="Proteomes" id="UP000032749"/>
    </source>
</evidence>
<sequence length="89" mass="10071">MTLHIIKSGQASAIQQIERIYQDDDQVLLIEDGCYLYTLAKKSFDKVAALSDHMKMRGLVAKADALGVEMLSFKEWALLTRSHPQSTTW</sequence>
<accession>R4YMT3</accession>
<protein>
    <recommendedName>
        <fullName evidence="3">Sulfurtransferase complex subunit TusB</fullName>
    </recommendedName>
</protein>
<proteinExistence type="predicted"/>
<dbReference type="GO" id="GO:0002143">
    <property type="term" value="P:tRNA wobble position uridine thiolation"/>
    <property type="evidence" value="ECO:0007669"/>
    <property type="project" value="InterPro"/>
</dbReference>
<dbReference type="OrthoDB" id="9795117at2"/>
<dbReference type="Proteomes" id="UP000032749">
    <property type="component" value="Chromosome"/>
</dbReference>
<name>R4YMT3_OLEAN</name>
<gene>
    <name evidence="1" type="ORF">OLEAN_C18790</name>
</gene>
<dbReference type="STRING" id="698738.OLEAN_C18790"/>
<dbReference type="Gene3D" id="3.40.1260.10">
    <property type="entry name" value="DsrEFH-like"/>
    <property type="match status" value="1"/>
</dbReference>
<dbReference type="AlphaFoldDB" id="R4YMT3"/>
<keyword evidence="2" id="KW-1185">Reference proteome</keyword>
<dbReference type="InterPro" id="IPR007215">
    <property type="entry name" value="Sulphur_relay_TusB/DsrH"/>
</dbReference>
<dbReference type="InterPro" id="IPR027396">
    <property type="entry name" value="DsrEFH-like"/>
</dbReference>
<reference evidence="1 2" key="1">
    <citation type="journal article" date="2013" name="Nat. Commun.">
        <title>Genome sequence and functional genomic analysis of the oil-degrading bacterium Oleispira antarctica.</title>
        <authorList>
            <person name="Kube M."/>
            <person name="Chernikova T.N."/>
            <person name="Al-Ramahi Y."/>
            <person name="Beloqui A."/>
            <person name="Lopez-Cortez N."/>
            <person name="Guazzaroni M.E."/>
            <person name="Heipieper H.J."/>
            <person name="Klages S."/>
            <person name="Kotsyurbenko O.R."/>
            <person name="Langer I."/>
            <person name="Nechitaylo T.Y."/>
            <person name="Lunsdorf H."/>
            <person name="Fernandez M."/>
            <person name="Juarez S."/>
            <person name="Ciordia S."/>
            <person name="Singer A."/>
            <person name="Kagan O."/>
            <person name="Egorova O."/>
            <person name="Petit P.A."/>
            <person name="Stogios P."/>
            <person name="Kim Y."/>
            <person name="Tchigvintsev A."/>
            <person name="Flick R."/>
            <person name="Denaro R."/>
            <person name="Genovese M."/>
            <person name="Albar J.P."/>
            <person name="Reva O.N."/>
            <person name="Martinez-Gomariz M."/>
            <person name="Tran H."/>
            <person name="Ferrer M."/>
            <person name="Savchenko A."/>
            <person name="Yakunin A.F."/>
            <person name="Yakimov M.M."/>
            <person name="Golyshina O.V."/>
            <person name="Reinhardt R."/>
            <person name="Golyshin P.N."/>
        </authorList>
    </citation>
    <scope>NUCLEOTIDE SEQUENCE [LARGE SCALE GENOMIC DNA]</scope>
</reference>
<dbReference type="EMBL" id="FO203512">
    <property type="protein sequence ID" value="CCK76055.1"/>
    <property type="molecule type" value="Genomic_DNA"/>
</dbReference>
<organism evidence="1 2">
    <name type="scientific">Oleispira antarctica RB-8</name>
    <dbReference type="NCBI Taxonomy" id="698738"/>
    <lineage>
        <taxon>Bacteria</taxon>
        <taxon>Pseudomonadati</taxon>
        <taxon>Pseudomonadota</taxon>
        <taxon>Gammaproteobacteria</taxon>
        <taxon>Oceanospirillales</taxon>
        <taxon>Oceanospirillaceae</taxon>
        <taxon>Oleispira</taxon>
    </lineage>
</organism>
<dbReference type="KEGG" id="oai:OLEAN_C18790"/>